<comment type="caution">
    <text evidence="2">The sequence shown here is derived from an EMBL/GenBank/DDBJ whole genome shotgun (WGS) entry which is preliminary data.</text>
</comment>
<accession>A0A5J9W9S7</accession>
<dbReference type="AlphaFoldDB" id="A0A5J9W9S7"/>
<feature type="non-terminal residue" evidence="2">
    <location>
        <position position="1"/>
    </location>
</feature>
<reference evidence="2 3" key="1">
    <citation type="journal article" date="2019" name="Sci. Rep.">
        <title>A high-quality genome of Eragrostis curvula grass provides insights into Poaceae evolution and supports new strategies to enhance forage quality.</title>
        <authorList>
            <person name="Carballo J."/>
            <person name="Santos B.A.C.M."/>
            <person name="Zappacosta D."/>
            <person name="Garbus I."/>
            <person name="Selva J.P."/>
            <person name="Gallo C.A."/>
            <person name="Diaz A."/>
            <person name="Albertini E."/>
            <person name="Caccamo M."/>
            <person name="Echenique V."/>
        </authorList>
    </citation>
    <scope>NUCLEOTIDE SEQUENCE [LARGE SCALE GENOMIC DNA]</scope>
    <source>
        <strain evidence="3">cv. Victoria</strain>
        <tissue evidence="2">Leaf</tissue>
    </source>
</reference>
<proteinExistence type="predicted"/>
<protein>
    <submittedName>
        <fullName evidence="2">Uncharacterized protein</fullName>
    </submittedName>
</protein>
<feature type="region of interest" description="Disordered" evidence="1">
    <location>
        <begin position="1"/>
        <end position="151"/>
    </location>
</feature>
<feature type="compositionally biased region" description="Pro residues" evidence="1">
    <location>
        <begin position="43"/>
        <end position="54"/>
    </location>
</feature>
<feature type="compositionally biased region" description="Pro residues" evidence="1">
    <location>
        <begin position="83"/>
        <end position="98"/>
    </location>
</feature>
<evidence type="ECO:0000313" key="2">
    <source>
        <dbReference type="EMBL" id="TVU45079.1"/>
    </source>
</evidence>
<organism evidence="2 3">
    <name type="scientific">Eragrostis curvula</name>
    <name type="common">weeping love grass</name>
    <dbReference type="NCBI Taxonomy" id="38414"/>
    <lineage>
        <taxon>Eukaryota</taxon>
        <taxon>Viridiplantae</taxon>
        <taxon>Streptophyta</taxon>
        <taxon>Embryophyta</taxon>
        <taxon>Tracheophyta</taxon>
        <taxon>Spermatophyta</taxon>
        <taxon>Magnoliopsida</taxon>
        <taxon>Liliopsida</taxon>
        <taxon>Poales</taxon>
        <taxon>Poaceae</taxon>
        <taxon>PACMAD clade</taxon>
        <taxon>Chloridoideae</taxon>
        <taxon>Eragrostideae</taxon>
        <taxon>Eragrostidinae</taxon>
        <taxon>Eragrostis</taxon>
    </lineage>
</organism>
<dbReference type="Proteomes" id="UP000324897">
    <property type="component" value="Chromosome 5"/>
</dbReference>
<evidence type="ECO:0000256" key="1">
    <source>
        <dbReference type="SAM" id="MobiDB-lite"/>
    </source>
</evidence>
<feature type="compositionally biased region" description="Low complexity" evidence="1">
    <location>
        <begin position="129"/>
        <end position="147"/>
    </location>
</feature>
<dbReference type="EMBL" id="RWGY01000004">
    <property type="protein sequence ID" value="TVU45079.1"/>
    <property type="molecule type" value="Genomic_DNA"/>
</dbReference>
<gene>
    <name evidence="2" type="ORF">EJB05_04550</name>
</gene>
<sequence length="229" mass="24840">LQSTALPRLRLPDPLPLAAAAARLRTRRRRGLSSPPLNCSTPRPSPASASPPRPLVAAAARLRTRRRRGRGPLRRPGIASPTSTPPPVPPPSPSPPGASFPASLPDTGDPGLHAGEDQDAAATTPPPAATSFPGSASPTSTPARAASLPVPARRLPPRHRWRPVQVTLCRHIRHGLLVLLFLLRRCLGQRVRMLGLGLRLCKTWIYRRQFGIFSHQHPHPLIHDFCFVE</sequence>
<evidence type="ECO:0000313" key="3">
    <source>
        <dbReference type="Proteomes" id="UP000324897"/>
    </source>
</evidence>
<feature type="compositionally biased region" description="Basic residues" evidence="1">
    <location>
        <begin position="62"/>
        <end position="73"/>
    </location>
</feature>
<keyword evidence="3" id="KW-1185">Reference proteome</keyword>
<name>A0A5J9W9S7_9POAL</name>